<evidence type="ECO:0000256" key="1">
    <source>
        <dbReference type="ARBA" id="ARBA00006821"/>
    </source>
</evidence>
<comment type="caution">
    <text evidence="5">The sequence shown here is derived from an EMBL/GenBank/DDBJ whole genome shotgun (WGS) entry which is preliminary data.</text>
</comment>
<dbReference type="InterPro" id="IPR052046">
    <property type="entry name" value="GH57_Enzymes"/>
</dbReference>
<dbReference type="Proteomes" id="UP000650524">
    <property type="component" value="Unassembled WGS sequence"/>
</dbReference>
<dbReference type="InterPro" id="IPR015178">
    <property type="entry name" value="A-amylase/a-glucTrfase_central"/>
</dbReference>
<reference evidence="5 6" key="1">
    <citation type="submission" date="2020-08" db="EMBL/GenBank/DDBJ databases">
        <title>Bridging the membrane lipid divide: bacteria of the FCB group superphylum have the potential to synthesize archaeal ether lipids.</title>
        <authorList>
            <person name="Villanueva L."/>
            <person name="Von Meijenfeldt F.A.B."/>
            <person name="Westbye A.B."/>
            <person name="Yadav S."/>
            <person name="Hopmans E.C."/>
            <person name="Dutilh B.E."/>
            <person name="Sinninghe Damste J.S."/>
        </authorList>
    </citation>
    <scope>NUCLEOTIDE SEQUENCE [LARGE SCALE GENOMIC DNA]</scope>
    <source>
        <strain evidence="5">NIOZ-UU27</strain>
    </source>
</reference>
<sequence length="369" mass="43085">MTKQLYDFLRIHHSFLKGIHLSMNLIMVIHCHQPVGNFDHVFHMAHDKCYRPLLDLIEAFPEVRVGLHFSGPLLEWLEKHRSGTLELMAGLVARGQVEPLSGGFFEPLLASIPVRDARGQLLMMNDYLENRFGFKPQGFWLTERVWDPTLPLTLADTGMEYTVVDDTHFYYAGLRLEEIYGRYVTEKEGHTLSLLSTPMTMRYIIPFKPVEEVIGHLRGLEETGHNVALYGDDGEKFGLWPGTYEWVIEKGWLEKFFSSITDNREWLKTLLPGEFVTSSPPLGRIYLPQSSYEEMTEWALPPEQGRVLEEIIASLKDQGRWDEWRPFVRGGVWDNFLVKYDEANRMHKKMLFLSERVGWDDEARDYLWR</sequence>
<dbReference type="SUPFAM" id="SSF88713">
    <property type="entry name" value="Glycoside hydrolase/deacetylase"/>
    <property type="match status" value="1"/>
</dbReference>
<feature type="domain" description="Alpha-amylase/4-alpha-glucanotransferase central" evidence="4">
    <location>
        <begin position="331"/>
        <end position="358"/>
    </location>
</feature>
<dbReference type="CDD" id="cd10793">
    <property type="entry name" value="GH57N_TLGT_like"/>
    <property type="match status" value="1"/>
</dbReference>
<keyword evidence="2" id="KW-0119">Carbohydrate metabolism</keyword>
<evidence type="ECO:0000313" key="5">
    <source>
        <dbReference type="EMBL" id="MBC8178831.1"/>
    </source>
</evidence>
<feature type="non-terminal residue" evidence="5">
    <location>
        <position position="369"/>
    </location>
</feature>
<dbReference type="Pfam" id="PF09094">
    <property type="entry name" value="AmyA-A_glucT_m"/>
    <property type="match status" value="1"/>
</dbReference>
<protein>
    <submittedName>
        <fullName evidence="5">DUF1925 domain-containing protein</fullName>
    </submittedName>
</protein>
<gene>
    <name evidence="5" type="ORF">H8E19_15615</name>
</gene>
<feature type="domain" description="Glycoside hydrolase family 57 N-terminal" evidence="3">
    <location>
        <begin position="40"/>
        <end position="288"/>
    </location>
</feature>
<proteinExistence type="inferred from homology"/>
<dbReference type="GO" id="GO:0003824">
    <property type="term" value="F:catalytic activity"/>
    <property type="evidence" value="ECO:0007669"/>
    <property type="project" value="InterPro"/>
</dbReference>
<comment type="similarity">
    <text evidence="1">Belongs to the glycosyl hydrolase 57 family.</text>
</comment>
<evidence type="ECO:0000256" key="2">
    <source>
        <dbReference type="ARBA" id="ARBA00023277"/>
    </source>
</evidence>
<dbReference type="GO" id="GO:0005975">
    <property type="term" value="P:carbohydrate metabolic process"/>
    <property type="evidence" value="ECO:0007669"/>
    <property type="project" value="InterPro"/>
</dbReference>
<dbReference type="InterPro" id="IPR004300">
    <property type="entry name" value="Glyco_hydro_57_N"/>
</dbReference>
<accession>A0A8J6N2M3</accession>
<evidence type="ECO:0000259" key="4">
    <source>
        <dbReference type="Pfam" id="PF09094"/>
    </source>
</evidence>
<name>A0A8J6N2M3_9DELT</name>
<dbReference type="AlphaFoldDB" id="A0A8J6N2M3"/>
<evidence type="ECO:0000259" key="3">
    <source>
        <dbReference type="Pfam" id="PF03065"/>
    </source>
</evidence>
<dbReference type="EMBL" id="JACNJD010000318">
    <property type="protein sequence ID" value="MBC8178831.1"/>
    <property type="molecule type" value="Genomic_DNA"/>
</dbReference>
<dbReference type="PANTHER" id="PTHR36306">
    <property type="entry name" value="ALPHA-AMYLASE-RELATED-RELATED"/>
    <property type="match status" value="1"/>
</dbReference>
<dbReference type="Pfam" id="PF03065">
    <property type="entry name" value="Glyco_hydro_57"/>
    <property type="match status" value="1"/>
</dbReference>
<dbReference type="PANTHER" id="PTHR36306:SF1">
    <property type="entry name" value="ALPHA-AMYLASE-RELATED"/>
    <property type="match status" value="1"/>
</dbReference>
<dbReference type="InterPro" id="IPR011330">
    <property type="entry name" value="Glyco_hydro/deAcase_b/a-brl"/>
</dbReference>
<dbReference type="InterPro" id="IPR028995">
    <property type="entry name" value="Glyco_hydro_57/38_cen_sf"/>
</dbReference>
<dbReference type="Gene3D" id="3.20.110.20">
    <property type="match status" value="1"/>
</dbReference>
<dbReference type="SUPFAM" id="SSF88688">
    <property type="entry name" value="Families 57/38 glycoside transferase middle domain"/>
    <property type="match status" value="1"/>
</dbReference>
<organism evidence="5 6">
    <name type="scientific">Candidatus Desulfacyla euxinica</name>
    <dbReference type="NCBI Taxonomy" id="2841693"/>
    <lineage>
        <taxon>Bacteria</taxon>
        <taxon>Deltaproteobacteria</taxon>
        <taxon>Candidatus Desulfacyla</taxon>
    </lineage>
</organism>
<evidence type="ECO:0000313" key="6">
    <source>
        <dbReference type="Proteomes" id="UP000650524"/>
    </source>
</evidence>